<keyword evidence="3" id="KW-0378">Hydrolase</keyword>
<evidence type="ECO:0000313" key="4">
    <source>
        <dbReference type="Proteomes" id="UP000006443"/>
    </source>
</evidence>
<dbReference type="InterPro" id="IPR029058">
    <property type="entry name" value="AB_hydrolase_fold"/>
</dbReference>
<dbReference type="eggNOG" id="COG1073">
    <property type="taxonomic scope" value="Bacteria"/>
</dbReference>
<dbReference type="InterPro" id="IPR000073">
    <property type="entry name" value="AB_hydrolase_1"/>
</dbReference>
<dbReference type="InterPro" id="IPR050261">
    <property type="entry name" value="FrsA_esterase"/>
</dbReference>
<sequence>MGVTTFTISVDGIRLAGELHLPKEQKDSMPVVVICHGIPAGRPANGDPGYRPLAQSLASDGFMAVLFNFRGCGLSGGNIDLDGWCRDLQGILNMISTRPDVDQSRISLLGFSGGGAVSCKVAASDTRVNAVALMACPAEFSFLFKEQELEEIVARAREIGSIRDADFPLDAKVWLEGLYGVEARRYIGQIAPRPVLIVHGTTDEVVPVEHAKILYEAAQEPKELVLLEGVLHRLRQEPRALDAAQDWLDKINKMGEVDINA</sequence>
<evidence type="ECO:0000313" key="3">
    <source>
        <dbReference type="EMBL" id="EEG77425.1"/>
    </source>
</evidence>
<dbReference type="PANTHER" id="PTHR22946">
    <property type="entry name" value="DIENELACTONE HYDROLASE DOMAIN-CONTAINING PROTEIN-RELATED"/>
    <property type="match status" value="1"/>
</dbReference>
<evidence type="ECO:0000256" key="1">
    <source>
        <dbReference type="ARBA" id="ARBA00038115"/>
    </source>
</evidence>
<accession>C0GGI4</accession>
<comment type="similarity">
    <text evidence="1">Belongs to the AB hydrolase superfamily. FUS2 hydrolase family.</text>
</comment>
<dbReference type="SUPFAM" id="SSF53474">
    <property type="entry name" value="alpha/beta-Hydrolases"/>
    <property type="match status" value="1"/>
</dbReference>
<dbReference type="Gene3D" id="3.40.50.1820">
    <property type="entry name" value="alpha/beta hydrolase"/>
    <property type="match status" value="1"/>
</dbReference>
<reference evidence="3 4" key="1">
    <citation type="submission" date="2009-02" db="EMBL/GenBank/DDBJ databases">
        <title>Sequencing of the draft genome and assembly of Dethiobacter alkaliphilus AHT 1.</title>
        <authorList>
            <consortium name="US DOE Joint Genome Institute (JGI-PGF)"/>
            <person name="Lucas S."/>
            <person name="Copeland A."/>
            <person name="Lapidus A."/>
            <person name="Glavina del Rio T."/>
            <person name="Dalin E."/>
            <person name="Tice H."/>
            <person name="Bruce D."/>
            <person name="Goodwin L."/>
            <person name="Pitluck S."/>
            <person name="Larimer F."/>
            <person name="Land M.L."/>
            <person name="Hauser L."/>
            <person name="Muyzer G."/>
        </authorList>
    </citation>
    <scope>NUCLEOTIDE SEQUENCE [LARGE SCALE GENOMIC DNA]</scope>
    <source>
        <strain evidence="3 4">AHT 1</strain>
    </source>
</reference>
<dbReference type="AlphaFoldDB" id="C0GGI4"/>
<comment type="caution">
    <text evidence="3">The sequence shown here is derived from an EMBL/GenBank/DDBJ whole genome shotgun (WGS) entry which is preliminary data.</text>
</comment>
<dbReference type="RefSeq" id="WP_008516379.1">
    <property type="nucleotide sequence ID" value="NZ_ACJM01000007.1"/>
</dbReference>
<dbReference type="GO" id="GO:0016787">
    <property type="term" value="F:hydrolase activity"/>
    <property type="evidence" value="ECO:0007669"/>
    <property type="project" value="UniProtKB-KW"/>
</dbReference>
<name>C0GGI4_DETAL</name>
<protein>
    <submittedName>
        <fullName evidence="3">2-hydroxy-6-oxohepta-2,4-dienoate hydrolase (TodF)</fullName>
    </submittedName>
</protein>
<dbReference type="EMBL" id="ACJM01000007">
    <property type="protein sequence ID" value="EEG77425.1"/>
    <property type="molecule type" value="Genomic_DNA"/>
</dbReference>
<dbReference type="Proteomes" id="UP000006443">
    <property type="component" value="Unassembled WGS sequence"/>
</dbReference>
<evidence type="ECO:0000259" key="2">
    <source>
        <dbReference type="Pfam" id="PF00561"/>
    </source>
</evidence>
<dbReference type="STRING" id="555088.DealDRAFT_1548"/>
<dbReference type="Pfam" id="PF00561">
    <property type="entry name" value="Abhydrolase_1"/>
    <property type="match status" value="1"/>
</dbReference>
<feature type="domain" description="AB hydrolase-1" evidence="2">
    <location>
        <begin position="30"/>
        <end position="141"/>
    </location>
</feature>
<organism evidence="3 4">
    <name type="scientific">Dethiobacter alkaliphilus AHT 1</name>
    <dbReference type="NCBI Taxonomy" id="555088"/>
    <lineage>
        <taxon>Bacteria</taxon>
        <taxon>Bacillati</taxon>
        <taxon>Bacillota</taxon>
        <taxon>Dethiobacteria</taxon>
        <taxon>Dethiobacterales</taxon>
        <taxon>Dethiobacteraceae</taxon>
        <taxon>Dethiobacter</taxon>
    </lineage>
</organism>
<proteinExistence type="inferred from homology"/>
<keyword evidence="4" id="KW-1185">Reference proteome</keyword>
<gene>
    <name evidence="3" type="ORF">DealDRAFT_1548</name>
</gene>
<dbReference type="OrthoDB" id="9780269at2"/>